<evidence type="ECO:0000313" key="2">
    <source>
        <dbReference type="Proteomes" id="UP000095767"/>
    </source>
</evidence>
<gene>
    <name evidence="1" type="ORF">BAE44_0022360</name>
</gene>
<dbReference type="STRING" id="888268.A0A1E5UUL7"/>
<comment type="caution">
    <text evidence="1">The sequence shown here is derived from an EMBL/GenBank/DDBJ whole genome shotgun (WGS) entry which is preliminary data.</text>
</comment>
<organism evidence="1 2">
    <name type="scientific">Dichanthelium oligosanthes</name>
    <dbReference type="NCBI Taxonomy" id="888268"/>
    <lineage>
        <taxon>Eukaryota</taxon>
        <taxon>Viridiplantae</taxon>
        <taxon>Streptophyta</taxon>
        <taxon>Embryophyta</taxon>
        <taxon>Tracheophyta</taxon>
        <taxon>Spermatophyta</taxon>
        <taxon>Magnoliopsida</taxon>
        <taxon>Liliopsida</taxon>
        <taxon>Poales</taxon>
        <taxon>Poaceae</taxon>
        <taxon>PACMAD clade</taxon>
        <taxon>Panicoideae</taxon>
        <taxon>Panicodae</taxon>
        <taxon>Paniceae</taxon>
        <taxon>Dichantheliinae</taxon>
        <taxon>Dichanthelium</taxon>
    </lineage>
</organism>
<protein>
    <submittedName>
        <fullName evidence="1">Uncharacterized protein</fullName>
    </submittedName>
</protein>
<proteinExistence type="predicted"/>
<dbReference type="OrthoDB" id="670907at2759"/>
<name>A0A1E5UUL7_9POAL</name>
<evidence type="ECO:0000313" key="1">
    <source>
        <dbReference type="EMBL" id="OEL16622.1"/>
    </source>
</evidence>
<dbReference type="AlphaFoldDB" id="A0A1E5UUL7"/>
<sequence length="84" mass="9162">MEANGDVLVTHDALGVDLRQALFGRVMPEFFALPLDVKRGLVSGAVNGDTVGTFAKNMMDLERTVVTMILESLGVREEHVDAHH</sequence>
<accession>A0A1E5UUL7</accession>
<reference evidence="1 2" key="1">
    <citation type="submission" date="2016-09" db="EMBL/GenBank/DDBJ databases">
        <title>The draft genome of Dichanthelium oligosanthes: A C3 panicoid grass species.</title>
        <authorList>
            <person name="Studer A.J."/>
            <person name="Schnable J.C."/>
            <person name="Brutnell T.P."/>
        </authorList>
    </citation>
    <scope>NUCLEOTIDE SEQUENCE [LARGE SCALE GENOMIC DNA]</scope>
    <source>
        <strain evidence="2">cv. Kellogg 1175</strain>
        <tissue evidence="1">Leaf</tissue>
    </source>
</reference>
<dbReference type="EMBL" id="LWDX02062494">
    <property type="protein sequence ID" value="OEL16622.1"/>
    <property type="molecule type" value="Genomic_DNA"/>
</dbReference>
<keyword evidence="2" id="KW-1185">Reference proteome</keyword>
<dbReference type="Proteomes" id="UP000095767">
    <property type="component" value="Unassembled WGS sequence"/>
</dbReference>